<sequence>MVFSFLSIASVCGSYLRRCFTDVGLSRQALDIDDETTIHFWGPNRATSTKQSLVLLHGFGPVSIWQWRRQVEFFAPDYNVYVPDLVFFGDSTTKSAERSEIFQANCVVKLLEKLGVEKYYVIGTSYGGMIAYNMARLWPERLAGKVVIASSGVNMRKSDNEEFVKRAKQESIGNVMVPQNASELRALLHVAANRRLPLVPDFFLNDFVKQLYGDKRDEKLELLKGLSIGKEETPNITPLQQDVLLVWGENDQIFPLEMARKLERIIGEKVKLEIIPNASHVPQMEKPTRFNFIVKNFLSGSS</sequence>
<dbReference type="EMBL" id="JAIWQS010000004">
    <property type="protein sequence ID" value="KAJ8767338.1"/>
    <property type="molecule type" value="Genomic_DNA"/>
</dbReference>
<comment type="caution">
    <text evidence="2">The sequence shown here is derived from an EMBL/GenBank/DDBJ whole genome shotgun (WGS) entry which is preliminary data.</text>
</comment>
<organism evidence="2 3">
    <name type="scientific">Erythroxylum novogranatense</name>
    <dbReference type="NCBI Taxonomy" id="1862640"/>
    <lineage>
        <taxon>Eukaryota</taxon>
        <taxon>Viridiplantae</taxon>
        <taxon>Streptophyta</taxon>
        <taxon>Embryophyta</taxon>
        <taxon>Tracheophyta</taxon>
        <taxon>Spermatophyta</taxon>
        <taxon>Magnoliopsida</taxon>
        <taxon>eudicotyledons</taxon>
        <taxon>Gunneridae</taxon>
        <taxon>Pentapetalae</taxon>
        <taxon>rosids</taxon>
        <taxon>fabids</taxon>
        <taxon>Malpighiales</taxon>
        <taxon>Erythroxylaceae</taxon>
        <taxon>Erythroxylum</taxon>
    </lineage>
</organism>
<keyword evidence="3" id="KW-1185">Reference proteome</keyword>
<dbReference type="PANTHER" id="PTHR43139">
    <property type="entry name" value="SI:DKEY-122A22.2"/>
    <property type="match status" value="1"/>
</dbReference>
<evidence type="ECO:0000259" key="1">
    <source>
        <dbReference type="Pfam" id="PF00561"/>
    </source>
</evidence>
<dbReference type="PANTHER" id="PTHR43139:SF52">
    <property type="entry name" value="SI:DKEY-122A22.2"/>
    <property type="match status" value="1"/>
</dbReference>
<dbReference type="Proteomes" id="UP001159364">
    <property type="component" value="Linkage Group LG04"/>
</dbReference>
<dbReference type="InterPro" id="IPR000073">
    <property type="entry name" value="AB_hydrolase_1"/>
</dbReference>
<reference evidence="2 3" key="1">
    <citation type="submission" date="2021-09" db="EMBL/GenBank/DDBJ databases">
        <title>Genomic insights and catalytic innovation underlie evolution of tropane alkaloids biosynthesis.</title>
        <authorList>
            <person name="Wang Y.-J."/>
            <person name="Tian T."/>
            <person name="Huang J.-P."/>
            <person name="Huang S.-X."/>
        </authorList>
    </citation>
    <scope>NUCLEOTIDE SEQUENCE [LARGE SCALE GENOMIC DNA]</scope>
    <source>
        <strain evidence="2">KIB-2018</strain>
        <tissue evidence="2">Leaf</tissue>
    </source>
</reference>
<protein>
    <recommendedName>
        <fullName evidence="1">AB hydrolase-1 domain-containing protein</fullName>
    </recommendedName>
</protein>
<evidence type="ECO:0000313" key="2">
    <source>
        <dbReference type="EMBL" id="KAJ8767338.1"/>
    </source>
</evidence>
<dbReference type="Pfam" id="PF00561">
    <property type="entry name" value="Abhydrolase_1"/>
    <property type="match status" value="1"/>
</dbReference>
<dbReference type="GO" id="GO:0003824">
    <property type="term" value="F:catalytic activity"/>
    <property type="evidence" value="ECO:0007669"/>
    <property type="project" value="InterPro"/>
</dbReference>
<dbReference type="InterPro" id="IPR029058">
    <property type="entry name" value="AB_hydrolase_fold"/>
</dbReference>
<dbReference type="PRINTS" id="PR00412">
    <property type="entry name" value="EPOXHYDRLASE"/>
</dbReference>
<dbReference type="InterPro" id="IPR052370">
    <property type="entry name" value="Meta-cleavage_hydrolase"/>
</dbReference>
<dbReference type="SUPFAM" id="SSF53474">
    <property type="entry name" value="alpha/beta-Hydrolases"/>
    <property type="match status" value="1"/>
</dbReference>
<name>A0AAV8TKR9_9ROSI</name>
<dbReference type="AlphaFoldDB" id="A0AAV8TKR9"/>
<proteinExistence type="predicted"/>
<dbReference type="Gene3D" id="3.40.50.1820">
    <property type="entry name" value="alpha/beta hydrolase"/>
    <property type="match status" value="1"/>
</dbReference>
<gene>
    <name evidence="2" type="ORF">K2173_017382</name>
</gene>
<accession>A0AAV8TKR9</accession>
<dbReference type="InterPro" id="IPR000639">
    <property type="entry name" value="Epox_hydrolase-like"/>
</dbReference>
<feature type="domain" description="AB hydrolase-1" evidence="1">
    <location>
        <begin position="53"/>
        <end position="287"/>
    </location>
</feature>
<evidence type="ECO:0000313" key="3">
    <source>
        <dbReference type="Proteomes" id="UP001159364"/>
    </source>
</evidence>
<dbReference type="PRINTS" id="PR00111">
    <property type="entry name" value="ABHYDROLASE"/>
</dbReference>